<dbReference type="InterPro" id="IPR039366">
    <property type="entry name" value="Pilotin"/>
</dbReference>
<evidence type="ECO:0000256" key="2">
    <source>
        <dbReference type="ARBA" id="ARBA00023136"/>
    </source>
</evidence>
<dbReference type="Gene3D" id="2.40.128.270">
    <property type="match status" value="1"/>
</dbReference>
<dbReference type="PANTHER" id="PTHR35535">
    <property type="entry name" value="HEAT SHOCK PROTEIN HSLJ"/>
    <property type="match status" value="1"/>
</dbReference>
<dbReference type="Gene3D" id="2.40.128.200">
    <property type="match status" value="1"/>
</dbReference>
<evidence type="ECO:0000256" key="4">
    <source>
        <dbReference type="ARBA" id="ARBA00023288"/>
    </source>
</evidence>
<dbReference type="AlphaFoldDB" id="A0A5M8FSI4"/>
<evidence type="ECO:0000259" key="5">
    <source>
        <dbReference type="Pfam" id="PF03724"/>
    </source>
</evidence>
<evidence type="ECO:0000259" key="6">
    <source>
        <dbReference type="Pfam" id="PF09864"/>
    </source>
</evidence>
<proteinExistence type="predicted"/>
<name>A0A5M8FSI4_9GAMM</name>
<sequence length="462" mass="49514">MTVSPALESSSFRLALPVLHLGARRPASVSWPGPWRRGRPPGAARFHPSWVPIIMIHLRSLVLLLLAVAGPSALADEPVRSIEGRVTYLARIALPPEARLVVEARGLDGVLLGETRSVSEGAQVPLPFALTIPERVAAELRAALFIDGQARWVSDVVEVAPGDAPVDLGEILLNPYTPMGFTSTLRCGAERVRIGFAGERALLDLAGRVLELDQAIAASGARYTNADESVVLWIKGDTARVELDGTALPACVPVPPEADAGWRAQGNEPGWSLRLQGDRMTLTTDLGASTLEARLPQPEIADGGFRYVLADDGIRLTIVEQICRDSMTGMPHPQRVRVDARGEPLQGCGGDPLRLLTGREWTVEDISGQGIIDRSHVTLLFDRNGALSGSGGCNRYHGQAQLTGERLTIGPLGSTMMACSEALMNQERTFFNALARVDAFDIDDSGALHLRGGGESLILARH</sequence>
<dbReference type="InterPro" id="IPR053147">
    <property type="entry name" value="Hsp_HslJ-like"/>
</dbReference>
<dbReference type="InterPro" id="IPR036328">
    <property type="entry name" value="MliC_sf"/>
</dbReference>
<keyword evidence="8" id="KW-1185">Reference proteome</keyword>
<dbReference type="Pfam" id="PF09619">
    <property type="entry name" value="YscW"/>
    <property type="match status" value="1"/>
</dbReference>
<evidence type="ECO:0000256" key="3">
    <source>
        <dbReference type="ARBA" id="ARBA00023139"/>
    </source>
</evidence>
<keyword evidence="2" id="KW-0472">Membrane</keyword>
<protein>
    <submittedName>
        <fullName evidence="7">META domain-containing protein</fullName>
    </submittedName>
</protein>
<dbReference type="EMBL" id="VWXX01000004">
    <property type="protein sequence ID" value="KAA6186745.1"/>
    <property type="molecule type" value="Genomic_DNA"/>
</dbReference>
<accession>A0A5M8FSI4</accession>
<dbReference type="PANTHER" id="PTHR35535:SF1">
    <property type="entry name" value="HEAT SHOCK PROTEIN HSLJ"/>
    <property type="match status" value="1"/>
</dbReference>
<feature type="domain" description="C-type lysozyme inhibitor" evidence="6">
    <location>
        <begin position="186"/>
        <end position="246"/>
    </location>
</feature>
<evidence type="ECO:0000313" key="7">
    <source>
        <dbReference type="EMBL" id="KAA6186745.1"/>
    </source>
</evidence>
<feature type="domain" description="DUF306" evidence="5">
    <location>
        <begin position="356"/>
        <end position="453"/>
    </location>
</feature>
<dbReference type="InterPro" id="IPR038670">
    <property type="entry name" value="HslJ-like_sf"/>
</dbReference>
<dbReference type="InterPro" id="IPR005184">
    <property type="entry name" value="DUF306_Meta_HslJ"/>
</dbReference>
<evidence type="ECO:0000313" key="8">
    <source>
        <dbReference type="Proteomes" id="UP000322981"/>
    </source>
</evidence>
<dbReference type="Proteomes" id="UP000322981">
    <property type="component" value="Unassembled WGS sequence"/>
</dbReference>
<evidence type="ECO:0000256" key="1">
    <source>
        <dbReference type="ARBA" id="ARBA00022729"/>
    </source>
</evidence>
<gene>
    <name evidence="7" type="ORF">F2Q65_05090</name>
</gene>
<comment type="caution">
    <text evidence="7">The sequence shown here is derived from an EMBL/GenBank/DDBJ whole genome shotgun (WGS) entry which is preliminary data.</text>
</comment>
<dbReference type="OrthoDB" id="5348860at2"/>
<dbReference type="SUPFAM" id="SSF141488">
    <property type="entry name" value="YdhA-like"/>
    <property type="match status" value="1"/>
</dbReference>
<organism evidence="7 8">
    <name type="scientific">Thiohalocapsa marina</name>
    <dbReference type="NCBI Taxonomy" id="424902"/>
    <lineage>
        <taxon>Bacteria</taxon>
        <taxon>Pseudomonadati</taxon>
        <taxon>Pseudomonadota</taxon>
        <taxon>Gammaproteobacteria</taxon>
        <taxon>Chromatiales</taxon>
        <taxon>Chromatiaceae</taxon>
        <taxon>Thiohalocapsa</taxon>
    </lineage>
</organism>
<reference evidence="7 8" key="1">
    <citation type="submission" date="2019-09" db="EMBL/GenBank/DDBJ databases">
        <title>Whole-genome sequence of the purple sulfur bacterium Thiohalocapsa marina DSM 19078.</title>
        <authorList>
            <person name="Kyndt J.A."/>
            <person name="Meyer T.E."/>
        </authorList>
    </citation>
    <scope>NUCLEOTIDE SEQUENCE [LARGE SCALE GENOMIC DNA]</scope>
    <source>
        <strain evidence="7 8">DSM 19078</strain>
    </source>
</reference>
<dbReference type="Pfam" id="PF09864">
    <property type="entry name" value="MliC"/>
    <property type="match status" value="1"/>
</dbReference>
<keyword evidence="4" id="KW-0449">Lipoprotein</keyword>
<keyword evidence="3" id="KW-0564">Palmitate</keyword>
<dbReference type="InterPro" id="IPR018660">
    <property type="entry name" value="MliC"/>
</dbReference>
<dbReference type="Pfam" id="PF03724">
    <property type="entry name" value="META"/>
    <property type="match status" value="1"/>
</dbReference>
<keyword evidence="1" id="KW-0732">Signal</keyword>